<dbReference type="InterPro" id="IPR009056">
    <property type="entry name" value="Cyt_c-like_dom"/>
</dbReference>
<evidence type="ECO:0000256" key="5">
    <source>
        <dbReference type="SAM" id="SignalP"/>
    </source>
</evidence>
<feature type="chain" id="PRO_5002628914" evidence="5">
    <location>
        <begin position="23"/>
        <end position="174"/>
    </location>
</feature>
<feature type="signal peptide" evidence="5">
    <location>
        <begin position="1"/>
        <end position="22"/>
    </location>
</feature>
<feature type="domain" description="Cytochrome c" evidence="6">
    <location>
        <begin position="76"/>
        <end position="158"/>
    </location>
</feature>
<dbReference type="InterPro" id="IPR036909">
    <property type="entry name" value="Cyt_c-like_dom_sf"/>
</dbReference>
<dbReference type="GO" id="GO:0046872">
    <property type="term" value="F:metal ion binding"/>
    <property type="evidence" value="ECO:0007669"/>
    <property type="project" value="UniProtKB-KW"/>
</dbReference>
<organism evidence="7 8">
    <name type="scientific">Methylophilales bacterium HTCC2181</name>
    <dbReference type="NCBI Taxonomy" id="383631"/>
    <lineage>
        <taxon>Bacteria</taxon>
        <taxon>Pseudomonadati</taxon>
        <taxon>Pseudomonadota</taxon>
        <taxon>Betaproteobacteria</taxon>
        <taxon>Nitrosomonadales</taxon>
        <taxon>OM43 clade</taxon>
    </lineage>
</organism>
<accession>A0P5H6</accession>
<evidence type="ECO:0000256" key="2">
    <source>
        <dbReference type="ARBA" id="ARBA00022723"/>
    </source>
</evidence>
<evidence type="ECO:0000313" key="7">
    <source>
        <dbReference type="EMBL" id="EAV46786.1"/>
    </source>
</evidence>
<evidence type="ECO:0000256" key="1">
    <source>
        <dbReference type="ARBA" id="ARBA00022617"/>
    </source>
</evidence>
<dbReference type="GO" id="GO:0009055">
    <property type="term" value="F:electron transfer activity"/>
    <property type="evidence" value="ECO:0007669"/>
    <property type="project" value="InterPro"/>
</dbReference>
<keyword evidence="2 4" id="KW-0479">Metal-binding</keyword>
<evidence type="ECO:0000259" key="6">
    <source>
        <dbReference type="PROSITE" id="PS51007"/>
    </source>
</evidence>
<keyword evidence="5" id="KW-0732">Signal</keyword>
<proteinExistence type="predicted"/>
<comment type="caution">
    <text evidence="7">The sequence shown here is derived from an EMBL/GenBank/DDBJ whole genome shotgun (WGS) entry which is preliminary data.</text>
</comment>
<name>A0P5H6_9PROT</name>
<sequence>MFSKKVLVSTLLAACLACSANAGVKFTKTTDGTDFTEKLMATKGAFGDTKKKDNVMTEAEKVFLETGKNIYVGDAAAEKRGKKRFGYWSCTQCHGPTAKGQVGPGLVGPTFRYPKDATNKGMFETIWYGTNGGMGGKGFGVMAPDDGMTVDELLKTIAWVRTNGSKGVTGNEGL</sequence>
<dbReference type="GO" id="GO:0020037">
    <property type="term" value="F:heme binding"/>
    <property type="evidence" value="ECO:0007669"/>
    <property type="project" value="InterPro"/>
</dbReference>
<keyword evidence="1 4" id="KW-0349">Heme</keyword>
<dbReference type="SUPFAM" id="SSF46626">
    <property type="entry name" value="Cytochrome c"/>
    <property type="match status" value="1"/>
</dbReference>
<dbReference type="Pfam" id="PF00034">
    <property type="entry name" value="Cytochrom_C"/>
    <property type="match status" value="1"/>
</dbReference>
<evidence type="ECO:0000313" key="8">
    <source>
        <dbReference type="Proteomes" id="UP000054262"/>
    </source>
</evidence>
<dbReference type="EMBL" id="AAUX01000001">
    <property type="protein sequence ID" value="EAV46786.1"/>
    <property type="molecule type" value="Genomic_DNA"/>
</dbReference>
<evidence type="ECO:0000256" key="3">
    <source>
        <dbReference type="ARBA" id="ARBA00023004"/>
    </source>
</evidence>
<dbReference type="PROSITE" id="PS51007">
    <property type="entry name" value="CYTC"/>
    <property type="match status" value="1"/>
</dbReference>
<evidence type="ECO:0000256" key="4">
    <source>
        <dbReference type="PROSITE-ProRule" id="PRU00433"/>
    </source>
</evidence>
<dbReference type="OrthoDB" id="8538335at2"/>
<dbReference type="AlphaFoldDB" id="A0P5H6"/>
<dbReference type="Gene3D" id="1.10.760.10">
    <property type="entry name" value="Cytochrome c-like domain"/>
    <property type="match status" value="1"/>
</dbReference>
<protein>
    <submittedName>
        <fullName evidence="7">Cytochrome c, class I</fullName>
    </submittedName>
</protein>
<keyword evidence="8" id="KW-1185">Reference proteome</keyword>
<keyword evidence="3 4" id="KW-0408">Iron</keyword>
<dbReference type="Proteomes" id="UP000054262">
    <property type="component" value="Unassembled WGS sequence"/>
</dbReference>
<reference evidence="7 8" key="1">
    <citation type="submission" date="2006-11" db="EMBL/GenBank/DDBJ databases">
        <authorList>
            <person name="Giovannoni S."/>
            <person name="Vergin K."/>
            <person name="Ferriera S."/>
            <person name="Johnson J."/>
            <person name="Kravitz S."/>
            <person name="Beeson K."/>
            <person name="Sutton G."/>
            <person name="Rogers Y.-H."/>
            <person name="Friedman R."/>
            <person name="Frazier M."/>
            <person name="Venter J.C."/>
        </authorList>
    </citation>
    <scope>NUCLEOTIDE SEQUENCE [LARGE SCALE GENOMIC DNA]</scope>
    <source>
        <strain evidence="7 8">HTCC2181</strain>
    </source>
</reference>
<gene>
    <name evidence="7" type="ORF">MB2181_01895</name>
</gene>